<proteinExistence type="predicted"/>
<dbReference type="AlphaFoldDB" id="A0A1R2ATX1"/>
<evidence type="ECO:0000313" key="3">
    <source>
        <dbReference type="EMBL" id="OMJ68449.1"/>
    </source>
</evidence>
<reference evidence="2 4" key="1">
    <citation type="submission" date="2016-11" db="EMBL/GenBank/DDBJ databases">
        <title>The macronuclear genome of Stentor coeruleus: a giant cell with tiny introns.</title>
        <authorList>
            <person name="Slabodnick M."/>
            <person name="Ruby J.G."/>
            <person name="Reiff S.B."/>
            <person name="Swart E.C."/>
            <person name="Gosai S."/>
            <person name="Prabakaran S."/>
            <person name="Witkowska E."/>
            <person name="Larue G.E."/>
            <person name="Fisher S."/>
            <person name="Freeman R.M."/>
            <person name="Gunawardena J."/>
            <person name="Chu W."/>
            <person name="Stover N.A."/>
            <person name="Gregory B.D."/>
            <person name="Nowacki M."/>
            <person name="Derisi J."/>
            <person name="Roy S.W."/>
            <person name="Marshall W.F."/>
            <person name="Sood P."/>
        </authorList>
    </citation>
    <scope>NUCLEOTIDE SEQUENCE [LARGE SCALE GENOMIC DNA]</scope>
    <source>
        <strain evidence="2">WM001</strain>
    </source>
</reference>
<gene>
    <name evidence="3" type="ORF">SteCoe_34101</name>
    <name evidence="2" type="ORF">SteCoe_34734</name>
</gene>
<comment type="caution">
    <text evidence="2">The sequence shown here is derived from an EMBL/GenBank/DDBJ whole genome shotgun (WGS) entry which is preliminary data.</text>
</comment>
<protein>
    <submittedName>
        <fullName evidence="2">Uncharacterized protein</fullName>
    </submittedName>
</protein>
<evidence type="ECO:0000313" key="2">
    <source>
        <dbReference type="EMBL" id="OMJ67958.1"/>
    </source>
</evidence>
<feature type="coiled-coil region" evidence="1">
    <location>
        <begin position="7"/>
        <end position="37"/>
    </location>
</feature>
<dbReference type="EMBL" id="MPUH01001330">
    <property type="protein sequence ID" value="OMJ68449.1"/>
    <property type="molecule type" value="Genomic_DNA"/>
</dbReference>
<name>A0A1R2ATX1_9CILI</name>
<sequence length="190" mass="22795">MLSTLKSKQIKKKVERLEKSQSELEILNEKRKKIEKNQSICKIFTKERRDLIEYNSKLQIEANSFIHDLQTIRRNNEMLHQESLKLAKQTNDMSAQTILYKKEQQELSKDIEKLQKEISLATKARIQKEDEYFAECETLEKSEEKVNEINKTLKNLENLKNQEVENSRKTLKEIKRVQREINKLKHLRHM</sequence>
<keyword evidence="4" id="KW-1185">Reference proteome</keyword>
<evidence type="ECO:0000256" key="1">
    <source>
        <dbReference type="SAM" id="Coils"/>
    </source>
</evidence>
<keyword evidence="1" id="KW-0175">Coiled coil</keyword>
<evidence type="ECO:0000313" key="4">
    <source>
        <dbReference type="Proteomes" id="UP000187209"/>
    </source>
</evidence>
<feature type="coiled-coil region" evidence="1">
    <location>
        <begin position="97"/>
        <end position="187"/>
    </location>
</feature>
<dbReference type="EMBL" id="MPUH01001408">
    <property type="protein sequence ID" value="OMJ67958.1"/>
    <property type="molecule type" value="Genomic_DNA"/>
</dbReference>
<organism evidence="2 4">
    <name type="scientific">Stentor coeruleus</name>
    <dbReference type="NCBI Taxonomy" id="5963"/>
    <lineage>
        <taxon>Eukaryota</taxon>
        <taxon>Sar</taxon>
        <taxon>Alveolata</taxon>
        <taxon>Ciliophora</taxon>
        <taxon>Postciliodesmatophora</taxon>
        <taxon>Heterotrichea</taxon>
        <taxon>Heterotrichida</taxon>
        <taxon>Stentoridae</taxon>
        <taxon>Stentor</taxon>
    </lineage>
</organism>
<accession>A0A1R2ATX1</accession>
<dbReference type="Proteomes" id="UP000187209">
    <property type="component" value="Unassembled WGS sequence"/>
</dbReference>